<sequence length="140" mass="15174">MIRANPTTAIPIAADIPGVRIISLDEDERVVFVVFTERVVFVVFTERGNVAVGVTLATILKEDTELEVTEGDEEEEEEGDPVTEGEKEGKTVTEAEGEGLMLSVAEGEGDLVAVAVDADPRAQQRVTEDEKVLPSINWHP</sequence>
<feature type="compositionally biased region" description="Acidic residues" evidence="1">
    <location>
        <begin position="65"/>
        <end position="83"/>
    </location>
</feature>
<dbReference type="AlphaFoldDB" id="A0A6C0BAZ6"/>
<evidence type="ECO:0000256" key="1">
    <source>
        <dbReference type="SAM" id="MobiDB-lite"/>
    </source>
</evidence>
<feature type="region of interest" description="Disordered" evidence="1">
    <location>
        <begin position="65"/>
        <end position="90"/>
    </location>
</feature>
<protein>
    <submittedName>
        <fullName evidence="2">Uncharacterized protein</fullName>
    </submittedName>
</protein>
<dbReference type="EMBL" id="MN739107">
    <property type="protein sequence ID" value="QHS89202.1"/>
    <property type="molecule type" value="Genomic_DNA"/>
</dbReference>
<organism evidence="2">
    <name type="scientific">viral metagenome</name>
    <dbReference type="NCBI Taxonomy" id="1070528"/>
    <lineage>
        <taxon>unclassified sequences</taxon>
        <taxon>metagenomes</taxon>
        <taxon>organismal metagenomes</taxon>
    </lineage>
</organism>
<name>A0A6C0BAZ6_9ZZZZ</name>
<evidence type="ECO:0000313" key="2">
    <source>
        <dbReference type="EMBL" id="QHS89202.1"/>
    </source>
</evidence>
<proteinExistence type="predicted"/>
<reference evidence="2" key="1">
    <citation type="journal article" date="2020" name="Nature">
        <title>Giant virus diversity and host interactions through global metagenomics.</title>
        <authorList>
            <person name="Schulz F."/>
            <person name="Roux S."/>
            <person name="Paez-Espino D."/>
            <person name="Jungbluth S."/>
            <person name="Walsh D.A."/>
            <person name="Denef V.J."/>
            <person name="McMahon K.D."/>
            <person name="Konstantinidis K.T."/>
            <person name="Eloe-Fadrosh E.A."/>
            <person name="Kyrpides N.C."/>
            <person name="Woyke T."/>
        </authorList>
    </citation>
    <scope>NUCLEOTIDE SEQUENCE</scope>
    <source>
        <strain evidence="2">GVMAG-M-3300010158-60</strain>
    </source>
</reference>
<accession>A0A6C0BAZ6</accession>